<dbReference type="EMBL" id="OV696693">
    <property type="protein sequence ID" value="CAH1271213.1"/>
    <property type="molecule type" value="Genomic_DNA"/>
</dbReference>
<reference evidence="4" key="1">
    <citation type="submission" date="2022-01" db="EMBL/GenBank/DDBJ databases">
        <authorList>
            <person name="Braso-Vives M."/>
        </authorList>
    </citation>
    <scope>NUCLEOTIDE SEQUENCE</scope>
</reference>
<evidence type="ECO:0000313" key="4">
    <source>
        <dbReference type="EMBL" id="CAH1271213.1"/>
    </source>
</evidence>
<dbReference type="InterPro" id="IPR022049">
    <property type="entry name" value="FAM69_kinase_dom"/>
</dbReference>
<protein>
    <submittedName>
        <fullName evidence="4">PKDCC protein</fullName>
    </submittedName>
</protein>
<dbReference type="Gene3D" id="1.10.510.10">
    <property type="entry name" value="Transferase(Phosphotransferase) domain 1"/>
    <property type="match status" value="1"/>
</dbReference>
<feature type="region of interest" description="Disordered" evidence="1">
    <location>
        <begin position="61"/>
        <end position="81"/>
    </location>
</feature>
<feature type="transmembrane region" description="Helical" evidence="2">
    <location>
        <begin position="12"/>
        <end position="31"/>
    </location>
</feature>
<accession>A0A8K0A8D9</accession>
<dbReference type="SUPFAM" id="SSF56112">
    <property type="entry name" value="Protein kinase-like (PK-like)"/>
    <property type="match status" value="1"/>
</dbReference>
<dbReference type="AlphaFoldDB" id="A0A8K0A8D9"/>
<keyword evidence="2" id="KW-0812">Transmembrane</keyword>
<evidence type="ECO:0000256" key="2">
    <source>
        <dbReference type="SAM" id="Phobius"/>
    </source>
</evidence>
<evidence type="ECO:0000313" key="5">
    <source>
        <dbReference type="Proteomes" id="UP000838412"/>
    </source>
</evidence>
<dbReference type="Proteomes" id="UP000838412">
    <property type="component" value="Chromosome 8"/>
</dbReference>
<evidence type="ECO:0000256" key="1">
    <source>
        <dbReference type="SAM" id="MobiDB-lite"/>
    </source>
</evidence>
<dbReference type="GO" id="GO:0005576">
    <property type="term" value="C:extracellular region"/>
    <property type="evidence" value="ECO:0007669"/>
    <property type="project" value="TreeGrafter"/>
</dbReference>
<name>A0A8K0A8D9_BRALA</name>
<keyword evidence="5" id="KW-1185">Reference proteome</keyword>
<dbReference type="InterPro" id="IPR011009">
    <property type="entry name" value="Kinase-like_dom_sf"/>
</dbReference>
<dbReference type="PANTHER" id="PTHR46448">
    <property type="entry name" value="PROTEIN KINASE DOMAIN-CONTAINING PROTEIN"/>
    <property type="match status" value="1"/>
</dbReference>
<dbReference type="Pfam" id="PF12260">
    <property type="entry name" value="PIP49_C"/>
    <property type="match status" value="1"/>
</dbReference>
<keyword evidence="2" id="KW-0472">Membrane</keyword>
<evidence type="ECO:0000259" key="3">
    <source>
        <dbReference type="PROSITE" id="PS50011"/>
    </source>
</evidence>
<keyword evidence="2" id="KW-1133">Transmembrane helix</keyword>
<proteinExistence type="predicted"/>
<dbReference type="OrthoDB" id="4062651at2759"/>
<sequence>MFPCRGRLFRRSKFGVFITLLVAFVFVSMFLDWSCWKDRVRLVVEDATNDVNVAKMLWEESRNQTDQSNESRETPIDGPKSMTKMVNVSDDVIGSWTSSQPRPMTTVEPAGDESELLSCKDIDEISITRPLGRGYTKVVELGSYRGVEVAVKRVKSFVKDVTVCKARLESKRHHECYLFANYKIMKEILLQNQLQHPNIIKLLGYCIRSENIAENMSEHGVVAVTELGRKFDTNVVRKMAWKQRLEIAIDMADLLDYMEHSPLGSLIFPDFTSNQFVWVGDKVKLQDMDDVSSVEQACAVDSDCSIGHIRNLTPCVGGVCRGLNAKHNMNGAFRHVFQHILMHDGGEISSLREGMRTLSLSAANLHSRLKKLLQQEIQGPQT</sequence>
<dbReference type="PANTHER" id="PTHR46448:SF1">
    <property type="entry name" value="PROTEIN KINASE DOMAIN-CONTAINING PROTEIN"/>
    <property type="match status" value="1"/>
</dbReference>
<dbReference type="InterPro" id="IPR000719">
    <property type="entry name" value="Prot_kinase_dom"/>
</dbReference>
<dbReference type="GO" id="GO:0004715">
    <property type="term" value="F:non-membrane spanning protein tyrosine kinase activity"/>
    <property type="evidence" value="ECO:0007669"/>
    <property type="project" value="InterPro"/>
</dbReference>
<gene>
    <name evidence="4" type="primary">PKDCC</name>
    <name evidence="4" type="ORF">BLAG_LOCUS23306</name>
</gene>
<dbReference type="InterPro" id="IPR042983">
    <property type="entry name" value="PKDCC"/>
</dbReference>
<feature type="domain" description="Protein kinase" evidence="3">
    <location>
        <begin position="125"/>
        <end position="382"/>
    </location>
</feature>
<feature type="compositionally biased region" description="Basic and acidic residues" evidence="1">
    <location>
        <begin position="61"/>
        <end position="75"/>
    </location>
</feature>
<dbReference type="PROSITE" id="PS50011">
    <property type="entry name" value="PROTEIN_KINASE_DOM"/>
    <property type="match status" value="1"/>
</dbReference>
<dbReference type="GO" id="GO:0005524">
    <property type="term" value="F:ATP binding"/>
    <property type="evidence" value="ECO:0007669"/>
    <property type="project" value="InterPro"/>
</dbReference>
<dbReference type="GO" id="GO:0001501">
    <property type="term" value="P:skeletal system development"/>
    <property type="evidence" value="ECO:0007669"/>
    <property type="project" value="TreeGrafter"/>
</dbReference>
<organism evidence="4 5">
    <name type="scientific">Branchiostoma lanceolatum</name>
    <name type="common">Common lancelet</name>
    <name type="synonym">Amphioxus lanceolatum</name>
    <dbReference type="NCBI Taxonomy" id="7740"/>
    <lineage>
        <taxon>Eukaryota</taxon>
        <taxon>Metazoa</taxon>
        <taxon>Chordata</taxon>
        <taxon>Cephalochordata</taxon>
        <taxon>Leptocardii</taxon>
        <taxon>Amphioxiformes</taxon>
        <taxon>Branchiostomatidae</taxon>
        <taxon>Branchiostoma</taxon>
    </lineage>
</organism>